<sequence>MIGDLKHWLDNLFPDMKFLGFVKATNLDSMIVIEEVPIFQDNQITKQSRIRENIGFLIYDKNTERCKKNYDTLRDYFLTTYPSQLEIPNQKIINTTISSGGKVDYDDDERLVYQLTILFEKEM</sequence>
<dbReference type="EMBL" id="JAARRM010000002">
    <property type="protein sequence ID" value="MBC1521403.1"/>
    <property type="molecule type" value="Genomic_DNA"/>
</dbReference>
<dbReference type="Proteomes" id="UP000559885">
    <property type="component" value="Unassembled WGS sequence"/>
</dbReference>
<organism evidence="1 2">
    <name type="scientific">Listeria aquatica</name>
    <dbReference type="NCBI Taxonomy" id="1494960"/>
    <lineage>
        <taxon>Bacteria</taxon>
        <taxon>Bacillati</taxon>
        <taxon>Bacillota</taxon>
        <taxon>Bacilli</taxon>
        <taxon>Bacillales</taxon>
        <taxon>Listeriaceae</taxon>
        <taxon>Listeria</taxon>
    </lineage>
</organism>
<evidence type="ECO:0008006" key="3">
    <source>
        <dbReference type="Google" id="ProtNLM"/>
    </source>
</evidence>
<dbReference type="AlphaFoldDB" id="A0A841ZMM7"/>
<reference evidence="1 2" key="1">
    <citation type="submission" date="2020-03" db="EMBL/GenBank/DDBJ databases">
        <title>Soil Listeria distribution.</title>
        <authorList>
            <person name="Liao J."/>
            <person name="Wiedmann M."/>
        </authorList>
    </citation>
    <scope>NUCLEOTIDE SEQUENCE [LARGE SCALE GENOMIC DNA]</scope>
    <source>
        <strain evidence="1 2">FSL L7-1507</strain>
    </source>
</reference>
<proteinExistence type="predicted"/>
<name>A0A841ZMM7_9LIST</name>
<gene>
    <name evidence="1" type="ORF">HB912_07065</name>
</gene>
<comment type="caution">
    <text evidence="1">The sequence shown here is derived from an EMBL/GenBank/DDBJ whole genome shotgun (WGS) entry which is preliminary data.</text>
</comment>
<evidence type="ECO:0000313" key="2">
    <source>
        <dbReference type="Proteomes" id="UP000559885"/>
    </source>
</evidence>
<dbReference type="RefSeq" id="WP_185373296.1">
    <property type="nucleotide sequence ID" value="NZ_JAARRM010000002.1"/>
</dbReference>
<evidence type="ECO:0000313" key="1">
    <source>
        <dbReference type="EMBL" id="MBC1521403.1"/>
    </source>
</evidence>
<protein>
    <recommendedName>
        <fullName evidence="3">DUF5072 domain-containing protein</fullName>
    </recommendedName>
</protein>
<accession>A0A841ZMM7</accession>